<feature type="transmembrane region" description="Helical" evidence="3">
    <location>
        <begin position="343"/>
        <end position="370"/>
    </location>
</feature>
<feature type="transmembrane region" description="Helical" evidence="3">
    <location>
        <begin position="196"/>
        <end position="221"/>
    </location>
</feature>
<reference evidence="5" key="1">
    <citation type="submission" date="2015-07" db="EMBL/GenBank/DDBJ databases">
        <authorList>
            <person name="Teixeira M.M."/>
            <person name="Souza R.C."/>
            <person name="Almeida L.G."/>
            <person name="Vicente V.A."/>
            <person name="de Hoog S."/>
            <person name="Bocca A.L."/>
            <person name="de Almeida S.R."/>
            <person name="Vasconcelos A.T."/>
            <person name="Felipe M.S."/>
        </authorList>
    </citation>
    <scope>NUCLEOTIDE SEQUENCE [LARGE SCALE GENOMIC DNA]</scope>
    <source>
        <strain evidence="5">KSF</strain>
    </source>
</reference>
<dbReference type="PANTHER" id="PTHR42069:SF1">
    <property type="entry name" value="MARVEL DOMAIN-CONTAINING PROTEIN"/>
    <property type="match status" value="1"/>
</dbReference>
<dbReference type="EMBL" id="LGRB01000004">
    <property type="protein sequence ID" value="OCT54412.1"/>
    <property type="molecule type" value="Genomic_DNA"/>
</dbReference>
<dbReference type="VEuPathDB" id="FungiDB:G647_01677"/>
<evidence type="ECO:0000256" key="2">
    <source>
        <dbReference type="SAM" id="MobiDB-lite"/>
    </source>
</evidence>
<keyword evidence="3" id="KW-0472">Membrane</keyword>
<name>A0A1C1D0W1_9EURO</name>
<comment type="caution">
    <text evidence="4">The sequence shown here is derived from an EMBL/GenBank/DDBJ whole genome shotgun (WGS) entry which is preliminary data.</text>
</comment>
<dbReference type="OrthoDB" id="5420724at2759"/>
<feature type="compositionally biased region" description="Polar residues" evidence="2">
    <location>
        <begin position="99"/>
        <end position="109"/>
    </location>
</feature>
<evidence type="ECO:0000256" key="3">
    <source>
        <dbReference type="SAM" id="Phobius"/>
    </source>
</evidence>
<feature type="compositionally biased region" description="Pro residues" evidence="2">
    <location>
        <begin position="488"/>
        <end position="504"/>
    </location>
</feature>
<dbReference type="VEuPathDB" id="FungiDB:CLCR_00831"/>
<feature type="transmembrane region" description="Helical" evidence="3">
    <location>
        <begin position="277"/>
        <end position="297"/>
    </location>
</feature>
<proteinExistence type="predicted"/>
<evidence type="ECO:0000313" key="4">
    <source>
        <dbReference type="EMBL" id="OCT54412.1"/>
    </source>
</evidence>
<feature type="coiled-coil region" evidence="1">
    <location>
        <begin position="165"/>
        <end position="192"/>
    </location>
</feature>
<feature type="region of interest" description="Disordered" evidence="2">
    <location>
        <begin position="400"/>
        <end position="419"/>
    </location>
</feature>
<keyword evidence="5" id="KW-1185">Reference proteome</keyword>
<feature type="compositionally biased region" description="Polar residues" evidence="2">
    <location>
        <begin position="429"/>
        <end position="450"/>
    </location>
</feature>
<keyword evidence="3" id="KW-0812">Transmembrane</keyword>
<feature type="transmembrane region" description="Helical" evidence="3">
    <location>
        <begin position="241"/>
        <end position="265"/>
    </location>
</feature>
<feature type="region of interest" description="Disordered" evidence="2">
    <location>
        <begin position="425"/>
        <end position="508"/>
    </location>
</feature>
<keyword evidence="3" id="KW-1133">Transmembrane helix</keyword>
<gene>
    <name evidence="4" type="ORF">CLCR_00831</name>
</gene>
<organism evidence="4 5">
    <name type="scientific">Cladophialophora carrionii</name>
    <dbReference type="NCBI Taxonomy" id="86049"/>
    <lineage>
        <taxon>Eukaryota</taxon>
        <taxon>Fungi</taxon>
        <taxon>Dikarya</taxon>
        <taxon>Ascomycota</taxon>
        <taxon>Pezizomycotina</taxon>
        <taxon>Eurotiomycetes</taxon>
        <taxon>Chaetothyriomycetidae</taxon>
        <taxon>Chaetothyriales</taxon>
        <taxon>Herpotrichiellaceae</taxon>
        <taxon>Cladophialophora</taxon>
    </lineage>
</organism>
<protein>
    <recommendedName>
        <fullName evidence="6">Hyphal anastamosis-8 protein</fullName>
    </recommendedName>
</protein>
<dbReference type="STRING" id="86049.A0A1C1D0W1"/>
<evidence type="ECO:0008006" key="6">
    <source>
        <dbReference type="Google" id="ProtNLM"/>
    </source>
</evidence>
<accession>A0A1C1D0W1</accession>
<dbReference type="PANTHER" id="PTHR42069">
    <property type="entry name" value="HYPHAL ANASTAMOSIS-8 PROTEIN"/>
    <property type="match status" value="1"/>
</dbReference>
<feature type="compositionally biased region" description="Low complexity" evidence="2">
    <location>
        <begin position="43"/>
        <end position="61"/>
    </location>
</feature>
<feature type="region of interest" description="Disordered" evidence="2">
    <location>
        <begin position="1"/>
        <end position="114"/>
    </location>
</feature>
<dbReference type="eggNOG" id="ENOG502RFD2">
    <property type="taxonomic scope" value="Eukaryota"/>
</dbReference>
<sequence length="544" mass="59421">MSPPSNFEPVSPIDLTADSRRSRRSVGFNISAEDLDEKSNIKASTRSIRTNSTASTRSSTAGGNQPVVRRARFAEATTVFSPASGPGEHQSPFADPSSKMESASTSQAPKPSDVGFGYISDNQPVEQNVYITSDPNGPAGQPLKSALKTPGTASRMLNPLSPTFREEQILEKEELKTEIQQANDLKVKTRVRMAKMVLRGVNFSCSLIVLAMLSTVLTIFHATRNLPNRNNLPAWAPKQKIWPQIVVLSIACVSLLFSIVVILAYCRGGHRRAEKVAVYYTMFAVGWFMFSIVMWLVGAGILHGSKSSGGGQDLWGWSCKDNKRRQLFQDDVHYALVCRLQDWSLICCIIEVVVEVLVIAIYGIVFYRFWSKNRLRKSMDARDRARTDLYLAQLRTQSAPNTPGFAQTPRTPGFPTMIKTPMDAYSAAEQGSSPTQFVSPHSATSNTTASPFKLQAPPSRVTKATPTAAAVEVHPSPSQERSAMLTSPSPPPPTRALSPPMSPPPEERFHAHVAAAPGEQVYEAVPIPGANYVPPSQQHPGQAF</sequence>
<evidence type="ECO:0000313" key="5">
    <source>
        <dbReference type="Proteomes" id="UP000094526"/>
    </source>
</evidence>
<dbReference type="AlphaFoldDB" id="A0A1C1D0W1"/>
<feature type="compositionally biased region" description="Polar residues" evidence="2">
    <location>
        <begin position="400"/>
        <end position="410"/>
    </location>
</feature>
<evidence type="ECO:0000256" key="1">
    <source>
        <dbReference type="SAM" id="Coils"/>
    </source>
</evidence>
<keyword evidence="1" id="KW-0175">Coiled coil</keyword>
<dbReference type="Proteomes" id="UP000094526">
    <property type="component" value="Unassembled WGS sequence"/>
</dbReference>